<keyword evidence="2" id="KW-0732">Signal</keyword>
<gene>
    <name evidence="3" type="ORF">soil367_10095</name>
</gene>
<keyword evidence="4" id="KW-1185">Reference proteome</keyword>
<evidence type="ECO:0000313" key="4">
    <source>
        <dbReference type="Proteomes" id="UP000298049"/>
    </source>
</evidence>
<accession>A0A4P7XIB4</accession>
<dbReference type="RefSeq" id="WP_136548974.1">
    <property type="nucleotide sequence ID" value="NZ_CP031093.1"/>
</dbReference>
<organism evidence="3 4">
    <name type="scientific">Hydrocarboniclastica marina</name>
    <dbReference type="NCBI Taxonomy" id="2259620"/>
    <lineage>
        <taxon>Bacteria</taxon>
        <taxon>Pseudomonadati</taxon>
        <taxon>Pseudomonadota</taxon>
        <taxon>Gammaproteobacteria</taxon>
        <taxon>Alteromonadales</taxon>
        <taxon>Alteromonadaceae</taxon>
        <taxon>Hydrocarboniclastica</taxon>
    </lineage>
</organism>
<dbReference type="OrthoDB" id="5395931at2"/>
<reference evidence="3 4" key="1">
    <citation type="submission" date="2018-07" db="EMBL/GenBank/DDBJ databases">
        <title>Marsedoiliclastica nanhaica gen. nov. sp. nov., a novel marine hydrocarbonoclastic bacterium isolated from an in-situ enriched hydrocarbon-degrading consortium in deep-sea sediment.</title>
        <authorList>
            <person name="Dong C."/>
            <person name="Ma T."/>
            <person name="Liu R."/>
            <person name="Shao Z."/>
        </authorList>
    </citation>
    <scope>NUCLEOTIDE SEQUENCE [LARGE SCALE GENOMIC DNA]</scope>
    <source>
        <strain evidence="4">soil36-7</strain>
    </source>
</reference>
<evidence type="ECO:0000256" key="2">
    <source>
        <dbReference type="SAM" id="SignalP"/>
    </source>
</evidence>
<keyword evidence="1" id="KW-0175">Coiled coil</keyword>
<dbReference type="Proteomes" id="UP000298049">
    <property type="component" value="Chromosome"/>
</dbReference>
<sequence>MSKASWWVVLMVVSLGAVQVLAQSSTTGSDSLNDDLAELKGDVAELNAELSRLEEDILFPPATQVAVFLSVDAGDAFQLDAVDLSINDRRITSHVYTDQEREALAQGGVQKLYLGNLAQGNHRVTATVNGRGKNGQFFRNQQNFSVTKQEDASRVELVVRAQAPAFNPEFTLKRWQ</sequence>
<name>A0A4P7XIB4_9ALTE</name>
<dbReference type="EMBL" id="CP031093">
    <property type="protein sequence ID" value="QCF26254.1"/>
    <property type="molecule type" value="Genomic_DNA"/>
</dbReference>
<proteinExistence type="predicted"/>
<evidence type="ECO:0000313" key="3">
    <source>
        <dbReference type="EMBL" id="QCF26254.1"/>
    </source>
</evidence>
<feature type="coiled-coil region" evidence="1">
    <location>
        <begin position="29"/>
        <end position="56"/>
    </location>
</feature>
<dbReference type="AlphaFoldDB" id="A0A4P7XIB4"/>
<feature type="signal peptide" evidence="2">
    <location>
        <begin position="1"/>
        <end position="22"/>
    </location>
</feature>
<feature type="chain" id="PRO_5020587198" evidence="2">
    <location>
        <begin position="23"/>
        <end position="176"/>
    </location>
</feature>
<dbReference type="KEGG" id="hmi:soil367_10095"/>
<evidence type="ECO:0000256" key="1">
    <source>
        <dbReference type="SAM" id="Coils"/>
    </source>
</evidence>
<protein>
    <submittedName>
        <fullName evidence="3">AraC family transcriptional regulator</fullName>
    </submittedName>
</protein>